<dbReference type="Gene3D" id="3.40.630.30">
    <property type="match status" value="1"/>
</dbReference>
<dbReference type="Proteomes" id="UP000199444">
    <property type="component" value="Unassembled WGS sequence"/>
</dbReference>
<dbReference type="InterPro" id="IPR051554">
    <property type="entry name" value="Acetyltransferase_Eis"/>
</dbReference>
<gene>
    <name evidence="2" type="ORF">SAMN05216231_0715</name>
</gene>
<keyword evidence="2" id="KW-0808">Transferase</keyword>
<dbReference type="GO" id="GO:0030649">
    <property type="term" value="P:aminoglycoside antibiotic catabolic process"/>
    <property type="evidence" value="ECO:0007669"/>
    <property type="project" value="TreeGrafter"/>
</dbReference>
<organism evidence="2 3">
    <name type="scientific">Virgibacillus salinus</name>
    <dbReference type="NCBI Taxonomy" id="553311"/>
    <lineage>
        <taxon>Bacteria</taxon>
        <taxon>Bacillati</taxon>
        <taxon>Bacillota</taxon>
        <taxon>Bacilli</taxon>
        <taxon>Bacillales</taxon>
        <taxon>Bacillaceae</taxon>
        <taxon>Virgibacillus</taxon>
    </lineage>
</organism>
<dbReference type="Pfam" id="PF13527">
    <property type="entry name" value="Acetyltransf_9"/>
    <property type="match status" value="1"/>
</dbReference>
<dbReference type="STRING" id="553311.SAMN05216231_0715"/>
<dbReference type="PROSITE" id="PS51186">
    <property type="entry name" value="GNAT"/>
    <property type="match status" value="1"/>
</dbReference>
<protein>
    <submittedName>
        <fullName evidence="2">Predicted N-acetyltransferase YhbS</fullName>
    </submittedName>
</protein>
<reference evidence="2 3" key="1">
    <citation type="submission" date="2016-10" db="EMBL/GenBank/DDBJ databases">
        <authorList>
            <person name="de Groot N.N."/>
        </authorList>
    </citation>
    <scope>NUCLEOTIDE SEQUENCE [LARGE SCALE GENOMIC DNA]</scope>
    <source>
        <strain evidence="2 3">CGMCC 1.10449</strain>
    </source>
</reference>
<accession>A0A1H0YLK4</accession>
<evidence type="ECO:0000313" key="2">
    <source>
        <dbReference type="EMBL" id="SDQ15841.1"/>
    </source>
</evidence>
<dbReference type="GO" id="GO:0034069">
    <property type="term" value="F:aminoglycoside N-acetyltransferase activity"/>
    <property type="evidence" value="ECO:0007669"/>
    <property type="project" value="TreeGrafter"/>
</dbReference>
<dbReference type="InterPro" id="IPR000182">
    <property type="entry name" value="GNAT_dom"/>
</dbReference>
<proteinExistence type="predicted"/>
<dbReference type="PANTHER" id="PTHR37817">
    <property type="entry name" value="N-ACETYLTRANSFERASE EIS"/>
    <property type="match status" value="1"/>
</dbReference>
<keyword evidence="3" id="KW-1185">Reference proteome</keyword>
<feature type="domain" description="N-acetyltransferase" evidence="1">
    <location>
        <begin position="1"/>
        <end position="146"/>
    </location>
</feature>
<dbReference type="EMBL" id="FNKD01000001">
    <property type="protein sequence ID" value="SDQ15841.1"/>
    <property type="molecule type" value="Genomic_DNA"/>
</dbReference>
<dbReference type="CDD" id="cd04301">
    <property type="entry name" value="NAT_SF"/>
    <property type="match status" value="1"/>
</dbReference>
<dbReference type="PANTHER" id="PTHR37817:SF1">
    <property type="entry name" value="N-ACETYLTRANSFERASE EIS"/>
    <property type="match status" value="1"/>
</dbReference>
<evidence type="ECO:0000259" key="1">
    <source>
        <dbReference type="PROSITE" id="PS51186"/>
    </source>
</evidence>
<name>A0A1H0YLK4_9BACI</name>
<dbReference type="RefSeq" id="WP_092491572.1">
    <property type="nucleotide sequence ID" value="NZ_FNKD01000001.1"/>
</dbReference>
<dbReference type="InterPro" id="IPR016181">
    <property type="entry name" value="Acyl_CoA_acyltransferase"/>
</dbReference>
<sequence>MDIRHLKEQEFEQAIELSNQTFREKDHTSMGDAFPQVFSKQLNQSFAAFDGDQLVSFIGLVPSKMVIGSAELNTFSIGSVCTHPDYQGQGIATAILKKVYNFIDQAGASLLFVSGDRGLYRRNDCYHFGKVYNYKIDNIPEEQNYKGSVRKGSATDLFQVDDLIKAKEVRYETNIWEWAMLLDAGGYASIFKQKQALYVAENHGTIEAYVVIGVPENESAIVTDWGGNPEAIRGIFTDLLANNVVPKIDLTVPWQESLHDKLSDLPFKVEQNGGTVHIVNAERLIEQVMPYLMEKNLAVVEKLTITSKDGNVTLQYNESQVTLLPADLVKVLFDFQDNVELGNLKTLLPIPIPSTEGLYYV</sequence>
<evidence type="ECO:0000313" key="3">
    <source>
        <dbReference type="Proteomes" id="UP000199444"/>
    </source>
</evidence>
<dbReference type="SUPFAM" id="SSF55729">
    <property type="entry name" value="Acyl-CoA N-acyltransferases (Nat)"/>
    <property type="match status" value="1"/>
</dbReference>
<dbReference type="AlphaFoldDB" id="A0A1H0YLK4"/>